<proteinExistence type="inferred from homology"/>
<dbReference type="Pfam" id="PF25888">
    <property type="entry name" value="WHD_DnaB"/>
    <property type="match status" value="1"/>
</dbReference>
<evidence type="ECO:0000256" key="2">
    <source>
        <dbReference type="SAM" id="MobiDB-lite"/>
    </source>
</evidence>
<dbReference type="EMBL" id="JAKTTI010000038">
    <property type="protein sequence ID" value="MCH1627301.1"/>
    <property type="molecule type" value="Genomic_DNA"/>
</dbReference>
<dbReference type="InterPro" id="IPR006343">
    <property type="entry name" value="DnaB/C_C"/>
</dbReference>
<dbReference type="InterPro" id="IPR058660">
    <property type="entry name" value="WHD_DnaB"/>
</dbReference>
<evidence type="ECO:0000259" key="3">
    <source>
        <dbReference type="Pfam" id="PF07261"/>
    </source>
</evidence>
<dbReference type="RefSeq" id="WP_240257222.1">
    <property type="nucleotide sequence ID" value="NZ_JAKTTI010000038.1"/>
</dbReference>
<evidence type="ECO:0000259" key="4">
    <source>
        <dbReference type="Pfam" id="PF25888"/>
    </source>
</evidence>
<reference evidence="5" key="1">
    <citation type="submission" date="2022-02" db="EMBL/GenBank/DDBJ databases">
        <title>Fredinandcohnia quinoae sp. nov. isolated from Chenopodium quinoa seeds.</title>
        <authorList>
            <person name="Saati-Santamaria Z."/>
            <person name="Flores-Felix J.D."/>
            <person name="Igual J.M."/>
            <person name="Velazquez E."/>
            <person name="Garcia-Fraile P."/>
            <person name="Martinez-Molina E."/>
        </authorList>
    </citation>
    <scope>NUCLEOTIDE SEQUENCE</scope>
    <source>
        <strain evidence="5">SECRCQ15</strain>
    </source>
</reference>
<feature type="domain" description="DnaB/C C-terminal" evidence="3">
    <location>
        <begin position="332"/>
        <end position="394"/>
    </location>
</feature>
<dbReference type="Proteomes" id="UP001431131">
    <property type="component" value="Unassembled WGS sequence"/>
</dbReference>
<gene>
    <name evidence="5" type="ORF">MJG50_18355</name>
</gene>
<evidence type="ECO:0000313" key="6">
    <source>
        <dbReference type="Proteomes" id="UP001431131"/>
    </source>
</evidence>
<sequence length="464" mass="54156">MEHWNLLPVDRYQVHTADLLHDYDRKVLTLLYQPLIGSKAYSLYMTLWSELEQNRLWGEENTHHSLMAILQSNLKGIYQERLKLEGIGLLKSYVKLENDSRSFVYELQAPLSPGRFFTDGVLNIYLYNRLGKNKFMKLKRFFSDFELDLETYQPITKTFNEVFVSVKATQMVSNMNEETERSLEIEQDNEYAVRKESTNLTIDDSVFDFDLFFAGISDVMIPKKSITLKVKEAIKKLSFLYGINPIEMQGIVMSALDPTEAIDIEKLRIAARDWYQIENGNELPKLSERLQPVSNRTMMNETPKTKEEELIKQLELVSPKQLLTEISGGAAPSTADLKIVEDVMFRQKLLPGVVNVLIHYVMLRTDMKLTKSYVEKLASHWARKEITTVRAAMELAKQEHRQYQDWATGKKESTTKKKPIRKELLPEWLKQEDGSKEKIERKTHNPAFEEEKRKIEERIKKMSK</sequence>
<dbReference type="AlphaFoldDB" id="A0AAW5E319"/>
<dbReference type="Pfam" id="PF07261">
    <property type="entry name" value="DnaB_2"/>
    <property type="match status" value="1"/>
</dbReference>
<evidence type="ECO:0000256" key="1">
    <source>
        <dbReference type="ARBA" id="ARBA00093462"/>
    </source>
</evidence>
<feature type="region of interest" description="Disordered" evidence="2">
    <location>
        <begin position="429"/>
        <end position="464"/>
    </location>
</feature>
<comment type="caution">
    <text evidence="5">The sequence shown here is derived from an EMBL/GenBank/DDBJ whole genome shotgun (WGS) entry which is preliminary data.</text>
</comment>
<organism evidence="5 6">
    <name type="scientific">Fredinandcohnia quinoae</name>
    <dbReference type="NCBI Taxonomy" id="2918902"/>
    <lineage>
        <taxon>Bacteria</taxon>
        <taxon>Bacillati</taxon>
        <taxon>Bacillota</taxon>
        <taxon>Bacilli</taxon>
        <taxon>Bacillales</taxon>
        <taxon>Bacillaceae</taxon>
        <taxon>Fredinandcohnia</taxon>
    </lineage>
</organism>
<accession>A0AAW5E319</accession>
<comment type="similarity">
    <text evidence="1">Belongs to the DnaB/DnaD family.</text>
</comment>
<feature type="domain" description="Replicative helicase loading/DNA remodeling protein DnaB N-terminal winged helix" evidence="4">
    <location>
        <begin position="8"/>
        <end position="182"/>
    </location>
</feature>
<protein>
    <submittedName>
        <fullName evidence="5">Replication initiation and membrane attachment family protein</fullName>
    </submittedName>
</protein>
<keyword evidence="6" id="KW-1185">Reference proteome</keyword>
<name>A0AAW5E319_9BACI</name>
<evidence type="ECO:0000313" key="5">
    <source>
        <dbReference type="EMBL" id="MCH1627301.1"/>
    </source>
</evidence>